<evidence type="ECO:0000313" key="2">
    <source>
        <dbReference type="Proteomes" id="UP001152622"/>
    </source>
</evidence>
<name>A0A9Q1FRU5_SYNKA</name>
<sequence length="89" mass="10229">MDPLVPNISESTFSSNSKLSCAIVWDQKGGKRKRENHQDLLEYLERADERFMQHSRELNEAILTKTDEVTCSLLGIMGRMVAVMERQQS</sequence>
<keyword evidence="2" id="KW-1185">Reference proteome</keyword>
<protein>
    <submittedName>
        <fullName evidence="1">Uncharacterized protein</fullName>
    </submittedName>
</protein>
<accession>A0A9Q1FRU5</accession>
<gene>
    <name evidence="1" type="ORF">SKAU_G00137300</name>
</gene>
<dbReference type="OrthoDB" id="691673at2759"/>
<reference evidence="1" key="1">
    <citation type="journal article" date="2023" name="Science">
        <title>Genome structures resolve the early diversification of teleost fishes.</title>
        <authorList>
            <person name="Parey E."/>
            <person name="Louis A."/>
            <person name="Montfort J."/>
            <person name="Bouchez O."/>
            <person name="Roques C."/>
            <person name="Iampietro C."/>
            <person name="Lluch J."/>
            <person name="Castinel A."/>
            <person name="Donnadieu C."/>
            <person name="Desvignes T."/>
            <person name="Floi Bucao C."/>
            <person name="Jouanno E."/>
            <person name="Wen M."/>
            <person name="Mejri S."/>
            <person name="Dirks R."/>
            <person name="Jansen H."/>
            <person name="Henkel C."/>
            <person name="Chen W.J."/>
            <person name="Zahm M."/>
            <person name="Cabau C."/>
            <person name="Klopp C."/>
            <person name="Thompson A.W."/>
            <person name="Robinson-Rechavi M."/>
            <person name="Braasch I."/>
            <person name="Lecointre G."/>
            <person name="Bobe J."/>
            <person name="Postlethwait J.H."/>
            <person name="Berthelot C."/>
            <person name="Roest Crollius H."/>
            <person name="Guiguen Y."/>
        </authorList>
    </citation>
    <scope>NUCLEOTIDE SEQUENCE</scope>
    <source>
        <strain evidence="1">WJC10195</strain>
    </source>
</reference>
<comment type="caution">
    <text evidence="1">The sequence shown here is derived from an EMBL/GenBank/DDBJ whole genome shotgun (WGS) entry which is preliminary data.</text>
</comment>
<dbReference type="EMBL" id="JAINUF010000004">
    <property type="protein sequence ID" value="KAJ8364899.1"/>
    <property type="molecule type" value="Genomic_DNA"/>
</dbReference>
<proteinExistence type="predicted"/>
<organism evidence="1 2">
    <name type="scientific">Synaphobranchus kaupii</name>
    <name type="common">Kaup's arrowtooth eel</name>
    <dbReference type="NCBI Taxonomy" id="118154"/>
    <lineage>
        <taxon>Eukaryota</taxon>
        <taxon>Metazoa</taxon>
        <taxon>Chordata</taxon>
        <taxon>Craniata</taxon>
        <taxon>Vertebrata</taxon>
        <taxon>Euteleostomi</taxon>
        <taxon>Actinopterygii</taxon>
        <taxon>Neopterygii</taxon>
        <taxon>Teleostei</taxon>
        <taxon>Anguilliformes</taxon>
        <taxon>Synaphobranchidae</taxon>
        <taxon>Synaphobranchus</taxon>
    </lineage>
</organism>
<dbReference type="Proteomes" id="UP001152622">
    <property type="component" value="Chromosome 4"/>
</dbReference>
<evidence type="ECO:0000313" key="1">
    <source>
        <dbReference type="EMBL" id="KAJ8364899.1"/>
    </source>
</evidence>
<dbReference type="AlphaFoldDB" id="A0A9Q1FRU5"/>